<dbReference type="Gene3D" id="3.40.50.300">
    <property type="entry name" value="P-loop containing nucleotide triphosphate hydrolases"/>
    <property type="match status" value="1"/>
</dbReference>
<dbReference type="SUPFAM" id="SSF52540">
    <property type="entry name" value="P-loop containing nucleoside triphosphate hydrolases"/>
    <property type="match status" value="1"/>
</dbReference>
<comment type="caution">
    <text evidence="3">The sequence shown here is derived from an EMBL/GenBank/DDBJ whole genome shotgun (WGS) entry which is preliminary data.</text>
</comment>
<dbReference type="InterPro" id="IPR029052">
    <property type="entry name" value="Metallo-depent_PP-like"/>
</dbReference>
<evidence type="ECO:0000259" key="2">
    <source>
        <dbReference type="Pfam" id="PF16542"/>
    </source>
</evidence>
<feature type="domain" description="Calcineurin-like phosphoesterase" evidence="1">
    <location>
        <begin position="205"/>
        <end position="403"/>
    </location>
</feature>
<dbReference type="SUPFAM" id="SSF56091">
    <property type="entry name" value="DNA ligase/mRNA capping enzyme, catalytic domain"/>
    <property type="match status" value="1"/>
</dbReference>
<keyword evidence="3" id="KW-0808">Transferase</keyword>
<name>A0A6I4VUW1_9BACL</name>
<dbReference type="GO" id="GO:0005737">
    <property type="term" value="C:cytoplasm"/>
    <property type="evidence" value="ECO:0007669"/>
    <property type="project" value="TreeGrafter"/>
</dbReference>
<organism evidence="3 4">
    <name type="scientific">Shimazuella alba</name>
    <dbReference type="NCBI Taxonomy" id="2690964"/>
    <lineage>
        <taxon>Bacteria</taxon>
        <taxon>Bacillati</taxon>
        <taxon>Bacillota</taxon>
        <taxon>Bacilli</taxon>
        <taxon>Bacillales</taxon>
        <taxon>Thermoactinomycetaceae</taxon>
        <taxon>Shimazuella</taxon>
    </lineage>
</organism>
<evidence type="ECO:0000259" key="1">
    <source>
        <dbReference type="Pfam" id="PF00149"/>
    </source>
</evidence>
<dbReference type="EMBL" id="WUUL01000007">
    <property type="protein sequence ID" value="MXQ54308.1"/>
    <property type="molecule type" value="Genomic_DNA"/>
</dbReference>
<dbReference type="CDD" id="cd07423">
    <property type="entry name" value="MPP_Prp_like"/>
    <property type="match status" value="1"/>
</dbReference>
<dbReference type="Gene3D" id="3.30.470.30">
    <property type="entry name" value="DNA ligase/mRNA capping enzyme"/>
    <property type="match status" value="2"/>
</dbReference>
<dbReference type="PANTHER" id="PTHR42850">
    <property type="entry name" value="METALLOPHOSPHOESTERASE"/>
    <property type="match status" value="1"/>
</dbReference>
<protein>
    <submittedName>
        <fullName evidence="3">Polynucleotide kinase-phosphatase</fullName>
    </submittedName>
</protein>
<dbReference type="SUPFAM" id="SSF56300">
    <property type="entry name" value="Metallo-dependent phosphatases"/>
    <property type="match status" value="1"/>
</dbReference>
<keyword evidence="4" id="KW-1185">Reference proteome</keyword>
<dbReference type="Pfam" id="PF13671">
    <property type="entry name" value="AAA_33"/>
    <property type="match status" value="1"/>
</dbReference>
<dbReference type="GO" id="GO:0016791">
    <property type="term" value="F:phosphatase activity"/>
    <property type="evidence" value="ECO:0007669"/>
    <property type="project" value="TreeGrafter"/>
</dbReference>
<reference evidence="3 4" key="1">
    <citation type="submission" date="2019-12" db="EMBL/GenBank/DDBJ databases">
        <title>Whole-genome analyses of novel actinobacteria.</title>
        <authorList>
            <person name="Sahin N."/>
            <person name="Saygin H."/>
        </authorList>
    </citation>
    <scope>NUCLEOTIDE SEQUENCE [LARGE SCALE GENOMIC DNA]</scope>
    <source>
        <strain evidence="3 4">KC615</strain>
    </source>
</reference>
<proteinExistence type="predicted"/>
<dbReference type="NCBIfam" id="TIGR04075">
    <property type="entry name" value="bacter_Pnkp"/>
    <property type="match status" value="1"/>
</dbReference>
<feature type="domain" description="Polynucleotide kinase-phosphatase ligase" evidence="2">
    <location>
        <begin position="491"/>
        <end position="860"/>
    </location>
</feature>
<dbReference type="CDD" id="cd00882">
    <property type="entry name" value="Ras_like_GTPase"/>
    <property type="match status" value="1"/>
</dbReference>
<dbReference type="RefSeq" id="WP_160801668.1">
    <property type="nucleotide sequence ID" value="NZ_WUUL01000007.1"/>
</dbReference>
<dbReference type="PANTHER" id="PTHR42850:SF7">
    <property type="entry name" value="BIS(5'-NUCLEOSYL)-TETRAPHOSPHATASE PRPE [ASYMMETRICAL]"/>
    <property type="match status" value="1"/>
</dbReference>
<dbReference type="InterPro" id="IPR027417">
    <property type="entry name" value="P-loop_NTPase"/>
</dbReference>
<dbReference type="Pfam" id="PF16542">
    <property type="entry name" value="PNKP_ligase"/>
    <property type="match status" value="1"/>
</dbReference>
<sequence length="866" mass="99643">MPKKILLPHAGIVLMMGPSSSGKTTLLKRLVEEGVLLASEVVSSDQFRLMLSDKAFMDWKDHPREEADVLYDEYQRISKLAFEALDYMVARRCELNKLTIIDATHLQSDDRLRFVQLARKQHVPISVIAIEATESELLMWDEVREHPRGKKRIRQQQQVFKRQVKYLKKEGYSAQYILQAEELGNITFERKSDRFILDVANGLDVIGDIHGCFDEFLELLTKLGYEQSDEGLYIHPEGRKIVSVGDIMSRGPKSIASMEFFYQHIQAGLAYMIDSNHGWKIARWLDGRKVKMQHGDEELVAEFDRFEAENGAEQTNERKDAYRQMLLQAPSHYVIRNNGIDIAVVVHAGIKDKFIGKHSKSISDFCRYGDVQGIDASGKPIRKDWFHQHHSKQLIIWGHDPKPQPIFVQNTVNIDQGVVFGGNLTAFRFPERDFVMVPAKQDYAKVADNPLQKWEEMRLAPPNLGALIDGYSVLTEVFGEVKIPGKMVKTALDDLSHFTVSLEELVYIPPTMSPTPQVSSLQTYLEHPSEAFSYYRSQDVSEMIVEKKHMGSRGVLLIFQNDKAAKKYIGRETKGVIYTRTGRAFFQKPLGHKVLQQLQEDLQPYFTKHQTEFVLLDAEILPWNLKAKELIQKQYAHVGEMALLDRTKRMEYLQAARDNGAAVDTWIEETKEQLQHTDTFRESFQQYIWETEGLEGIEIAPFHILAHSGKTFFDQTHLWHMDRSKELSEHSSLIVETAYRVIKDEQSEQEAIAWWEEITRDGHEGFVVKPLQFLERNQKGNLVQPAIKVRGASYLHIIYGMDYLDQANLVRLKQRNTSKKQKKAIREFALGIEGIKRFVNRQSLGRIHECVLGTLAMEADAVDPRL</sequence>
<dbReference type="AlphaFoldDB" id="A0A6I4VUW1"/>
<gene>
    <name evidence="3" type="ORF">GSM42_11420</name>
</gene>
<dbReference type="Gene3D" id="3.60.21.10">
    <property type="match status" value="1"/>
</dbReference>
<dbReference type="GO" id="GO:0016301">
    <property type="term" value="F:kinase activity"/>
    <property type="evidence" value="ECO:0007669"/>
    <property type="project" value="UniProtKB-KW"/>
</dbReference>
<dbReference type="InterPro" id="IPR024028">
    <property type="entry name" value="PNKP_bac"/>
</dbReference>
<dbReference type="InterPro" id="IPR050126">
    <property type="entry name" value="Ap4A_hydrolase"/>
</dbReference>
<accession>A0A6I4VUW1</accession>
<dbReference type="Proteomes" id="UP000430692">
    <property type="component" value="Unassembled WGS sequence"/>
</dbReference>
<dbReference type="InterPro" id="IPR041780">
    <property type="entry name" value="MPP_PrpE-like"/>
</dbReference>
<evidence type="ECO:0000313" key="4">
    <source>
        <dbReference type="Proteomes" id="UP000430692"/>
    </source>
</evidence>
<dbReference type="InterPro" id="IPR004843">
    <property type="entry name" value="Calcineurin-like_PHP"/>
</dbReference>
<dbReference type="InterPro" id="IPR032380">
    <property type="entry name" value="PNKP_ligase_dom"/>
</dbReference>
<dbReference type="Pfam" id="PF00149">
    <property type="entry name" value="Metallophos"/>
    <property type="match status" value="1"/>
</dbReference>
<keyword evidence="3" id="KW-0418">Kinase</keyword>
<evidence type="ECO:0000313" key="3">
    <source>
        <dbReference type="EMBL" id="MXQ54308.1"/>
    </source>
</evidence>